<gene>
    <name evidence="2" type="ORF">PIB30_066794</name>
</gene>
<feature type="signal peptide" evidence="1">
    <location>
        <begin position="1"/>
        <end position="26"/>
    </location>
</feature>
<dbReference type="Gene3D" id="3.80.10.10">
    <property type="entry name" value="Ribonuclease Inhibitor"/>
    <property type="match status" value="1"/>
</dbReference>
<comment type="caution">
    <text evidence="2">The sequence shown here is derived from an EMBL/GenBank/DDBJ whole genome shotgun (WGS) entry which is preliminary data.</text>
</comment>
<proteinExistence type="predicted"/>
<keyword evidence="1" id="KW-0732">Signal</keyword>
<dbReference type="InterPro" id="IPR032675">
    <property type="entry name" value="LRR_dom_sf"/>
</dbReference>
<dbReference type="Proteomes" id="UP001341840">
    <property type="component" value="Unassembled WGS sequence"/>
</dbReference>
<reference evidence="2 3" key="1">
    <citation type="journal article" date="2023" name="Plants (Basel)">
        <title>Bridging the Gap: Combining Genomics and Transcriptomics Approaches to Understand Stylosanthes scabra, an Orphan Legume from the Brazilian Caatinga.</title>
        <authorList>
            <person name="Ferreira-Neto J.R.C."/>
            <person name="da Silva M.D."/>
            <person name="Binneck E."/>
            <person name="de Melo N.F."/>
            <person name="da Silva R.H."/>
            <person name="de Melo A.L.T.M."/>
            <person name="Pandolfi V."/>
            <person name="Bustamante F.O."/>
            <person name="Brasileiro-Vidal A.C."/>
            <person name="Benko-Iseppon A.M."/>
        </authorList>
    </citation>
    <scope>NUCLEOTIDE SEQUENCE [LARGE SCALE GENOMIC DNA]</scope>
    <source>
        <tissue evidence="2">Leaves</tissue>
    </source>
</reference>
<feature type="chain" id="PRO_5046747974" description="Leucine-rich repeat-containing N-terminal plant-type domain-containing protein" evidence="1">
    <location>
        <begin position="27"/>
        <end position="115"/>
    </location>
</feature>
<keyword evidence="3" id="KW-1185">Reference proteome</keyword>
<accession>A0ABU6YP95</accession>
<name>A0ABU6YP95_9FABA</name>
<evidence type="ECO:0000313" key="2">
    <source>
        <dbReference type="EMBL" id="MED6210723.1"/>
    </source>
</evidence>
<organism evidence="2 3">
    <name type="scientific">Stylosanthes scabra</name>
    <dbReference type="NCBI Taxonomy" id="79078"/>
    <lineage>
        <taxon>Eukaryota</taxon>
        <taxon>Viridiplantae</taxon>
        <taxon>Streptophyta</taxon>
        <taxon>Embryophyta</taxon>
        <taxon>Tracheophyta</taxon>
        <taxon>Spermatophyta</taxon>
        <taxon>Magnoliopsida</taxon>
        <taxon>eudicotyledons</taxon>
        <taxon>Gunneridae</taxon>
        <taxon>Pentapetalae</taxon>
        <taxon>rosids</taxon>
        <taxon>fabids</taxon>
        <taxon>Fabales</taxon>
        <taxon>Fabaceae</taxon>
        <taxon>Papilionoideae</taxon>
        <taxon>50 kb inversion clade</taxon>
        <taxon>dalbergioids sensu lato</taxon>
        <taxon>Dalbergieae</taxon>
        <taxon>Pterocarpus clade</taxon>
        <taxon>Stylosanthes</taxon>
    </lineage>
</organism>
<evidence type="ECO:0000313" key="3">
    <source>
        <dbReference type="Proteomes" id="UP001341840"/>
    </source>
</evidence>
<dbReference type="EMBL" id="JASCZI010242342">
    <property type="protein sequence ID" value="MED6210723.1"/>
    <property type="molecule type" value="Genomic_DNA"/>
</dbReference>
<protein>
    <recommendedName>
        <fullName evidence="4">Leucine-rich repeat-containing N-terminal plant-type domain-containing protein</fullName>
    </recommendedName>
</protein>
<sequence length="115" mass="12735">MAIQSTCIIILMLVSLVFLGITTTNAGTHKLSPLDQEAHALLSISQQLWSNQHRNKVSNRCNWPGIKCNKAGSITKLSPPTPSNYTVGFMKLNFSVFQNLVHLDLSEMGYMNSLN</sequence>
<evidence type="ECO:0008006" key="4">
    <source>
        <dbReference type="Google" id="ProtNLM"/>
    </source>
</evidence>
<evidence type="ECO:0000256" key="1">
    <source>
        <dbReference type="SAM" id="SignalP"/>
    </source>
</evidence>